<dbReference type="InterPro" id="IPR011992">
    <property type="entry name" value="EF-hand-dom_pair"/>
</dbReference>
<organism evidence="3 4">
    <name type="scientific">Popillia japonica</name>
    <name type="common">Japanese beetle</name>
    <dbReference type="NCBI Taxonomy" id="7064"/>
    <lineage>
        <taxon>Eukaryota</taxon>
        <taxon>Metazoa</taxon>
        <taxon>Ecdysozoa</taxon>
        <taxon>Arthropoda</taxon>
        <taxon>Hexapoda</taxon>
        <taxon>Insecta</taxon>
        <taxon>Pterygota</taxon>
        <taxon>Neoptera</taxon>
        <taxon>Endopterygota</taxon>
        <taxon>Coleoptera</taxon>
        <taxon>Polyphaga</taxon>
        <taxon>Scarabaeiformia</taxon>
        <taxon>Scarabaeidae</taxon>
        <taxon>Rutelinae</taxon>
        <taxon>Popillia</taxon>
    </lineage>
</organism>
<feature type="domain" description="EF-hand" evidence="2">
    <location>
        <begin position="209"/>
        <end position="244"/>
    </location>
</feature>
<keyword evidence="1" id="KW-0106">Calcium</keyword>
<dbReference type="Gene3D" id="1.10.238.10">
    <property type="entry name" value="EF-hand"/>
    <property type="match status" value="1"/>
</dbReference>
<accession>A0AAW1HWG4</accession>
<dbReference type="Pfam" id="PF13202">
    <property type="entry name" value="EF-hand_5"/>
    <property type="match status" value="2"/>
</dbReference>
<dbReference type="Proteomes" id="UP001458880">
    <property type="component" value="Unassembled WGS sequence"/>
</dbReference>
<dbReference type="InterPro" id="IPR018247">
    <property type="entry name" value="EF_Hand_1_Ca_BS"/>
</dbReference>
<dbReference type="SUPFAM" id="SSF47473">
    <property type="entry name" value="EF-hand"/>
    <property type="match status" value="1"/>
</dbReference>
<gene>
    <name evidence="3" type="ORF">QE152_g38621</name>
</gene>
<evidence type="ECO:0000256" key="1">
    <source>
        <dbReference type="ARBA" id="ARBA00022837"/>
    </source>
</evidence>
<dbReference type="GO" id="GO:0005509">
    <property type="term" value="F:calcium ion binding"/>
    <property type="evidence" value="ECO:0007669"/>
    <property type="project" value="InterPro"/>
</dbReference>
<proteinExistence type="predicted"/>
<dbReference type="AlphaFoldDB" id="A0AAW1HWG4"/>
<feature type="domain" description="EF-hand" evidence="2">
    <location>
        <begin position="99"/>
        <end position="122"/>
    </location>
</feature>
<evidence type="ECO:0000313" key="3">
    <source>
        <dbReference type="EMBL" id="KAK9681037.1"/>
    </source>
</evidence>
<dbReference type="PROSITE" id="PS00018">
    <property type="entry name" value="EF_HAND_1"/>
    <property type="match status" value="2"/>
</dbReference>
<sequence length="261" mass="30722">MAFAMMRTTAKRIVANFQRNLASANYRNAGQKTYIYEYTFPKFVGNYARTFATRKYSEFSKPKTDTKYDSDSDSDFETTKKHGESKFWRQKMRTFHGILDVNKDGVISFDDFQLLADRFVNLGHMPDDKAQEFRNLIKKIWEKQWGEIGPYNLVTVEQYLEDMLHVVNDKERAKKVHAFLPYLFEALDKDQTGEVTLDEYKLFFECLGLSDEDAVFAFRVIDSNSDGKISKREFVHHGKEFFLSEDETKISRYFWGPLVQK</sequence>
<dbReference type="SMART" id="SM00054">
    <property type="entry name" value="EFh"/>
    <property type="match status" value="3"/>
</dbReference>
<protein>
    <submittedName>
        <fullName evidence="3">EF-hand domain pair</fullName>
    </submittedName>
</protein>
<dbReference type="PROSITE" id="PS50222">
    <property type="entry name" value="EF_HAND_2"/>
    <property type="match status" value="2"/>
</dbReference>
<comment type="caution">
    <text evidence="3">The sequence shown here is derived from an EMBL/GenBank/DDBJ whole genome shotgun (WGS) entry which is preliminary data.</text>
</comment>
<evidence type="ECO:0000313" key="4">
    <source>
        <dbReference type="Proteomes" id="UP001458880"/>
    </source>
</evidence>
<keyword evidence="4" id="KW-1185">Reference proteome</keyword>
<evidence type="ECO:0000259" key="2">
    <source>
        <dbReference type="PROSITE" id="PS50222"/>
    </source>
</evidence>
<name>A0AAW1HWG4_POPJA</name>
<dbReference type="CDD" id="cd00051">
    <property type="entry name" value="EFh"/>
    <property type="match status" value="1"/>
</dbReference>
<dbReference type="InterPro" id="IPR002048">
    <property type="entry name" value="EF_hand_dom"/>
</dbReference>
<dbReference type="EMBL" id="JASPKY010000853">
    <property type="protein sequence ID" value="KAK9681037.1"/>
    <property type="molecule type" value="Genomic_DNA"/>
</dbReference>
<reference evidence="3 4" key="1">
    <citation type="journal article" date="2024" name="BMC Genomics">
        <title>De novo assembly and annotation of Popillia japonica's genome with initial clues to its potential as an invasive pest.</title>
        <authorList>
            <person name="Cucini C."/>
            <person name="Boschi S."/>
            <person name="Funari R."/>
            <person name="Cardaioli E."/>
            <person name="Iannotti N."/>
            <person name="Marturano G."/>
            <person name="Paoli F."/>
            <person name="Bruttini M."/>
            <person name="Carapelli A."/>
            <person name="Frati F."/>
            <person name="Nardi F."/>
        </authorList>
    </citation>
    <scope>NUCLEOTIDE SEQUENCE [LARGE SCALE GENOMIC DNA]</scope>
    <source>
        <strain evidence="3">DMR45628</strain>
    </source>
</reference>